<comment type="subcellular location">
    <subcellularLocation>
        <location evidence="1">Cell membrane</location>
        <topology evidence="1">Multi-pass membrane protein</topology>
    </subcellularLocation>
</comment>
<keyword evidence="10" id="KW-1185">Reference proteome</keyword>
<dbReference type="Pfam" id="PF12704">
    <property type="entry name" value="MacB_PCD"/>
    <property type="match status" value="1"/>
</dbReference>
<feature type="transmembrane region" description="Helical" evidence="6">
    <location>
        <begin position="263"/>
        <end position="287"/>
    </location>
</feature>
<dbReference type="AlphaFoldDB" id="A0A1H2VPA2"/>
<evidence type="ECO:0000256" key="6">
    <source>
        <dbReference type="SAM" id="Phobius"/>
    </source>
</evidence>
<evidence type="ECO:0000256" key="5">
    <source>
        <dbReference type="ARBA" id="ARBA00023136"/>
    </source>
</evidence>
<evidence type="ECO:0000256" key="4">
    <source>
        <dbReference type="ARBA" id="ARBA00022989"/>
    </source>
</evidence>
<evidence type="ECO:0000256" key="3">
    <source>
        <dbReference type="ARBA" id="ARBA00022692"/>
    </source>
</evidence>
<evidence type="ECO:0000313" key="9">
    <source>
        <dbReference type="EMBL" id="SDW70155.1"/>
    </source>
</evidence>
<dbReference type="PANTHER" id="PTHR30287">
    <property type="entry name" value="MEMBRANE COMPONENT OF PREDICTED ABC SUPERFAMILY METABOLITE UPTAKE TRANSPORTER"/>
    <property type="match status" value="1"/>
</dbReference>
<feature type="domain" description="MacB-like periplasmic core" evidence="8">
    <location>
        <begin position="23"/>
        <end position="232"/>
    </location>
</feature>
<keyword evidence="4 6" id="KW-1133">Transmembrane helix</keyword>
<reference evidence="9 10" key="1">
    <citation type="submission" date="2016-10" db="EMBL/GenBank/DDBJ databases">
        <authorList>
            <person name="de Groot N.N."/>
        </authorList>
    </citation>
    <scope>NUCLEOTIDE SEQUENCE [LARGE SCALE GENOMIC DNA]</scope>
    <source>
        <strain evidence="9 10">CGMCC 1.8894</strain>
    </source>
</reference>
<dbReference type="InterPro" id="IPR025857">
    <property type="entry name" value="MacB_PCD"/>
</dbReference>
<evidence type="ECO:0000256" key="2">
    <source>
        <dbReference type="ARBA" id="ARBA00022475"/>
    </source>
</evidence>
<accession>A0A1H2VPA2</accession>
<feature type="transmembrane region" description="Helical" evidence="6">
    <location>
        <begin position="806"/>
        <end position="829"/>
    </location>
</feature>
<dbReference type="Pfam" id="PF02687">
    <property type="entry name" value="FtsX"/>
    <property type="match status" value="2"/>
</dbReference>
<evidence type="ECO:0000256" key="1">
    <source>
        <dbReference type="ARBA" id="ARBA00004651"/>
    </source>
</evidence>
<gene>
    <name evidence="9" type="ORF">SAMN04488238_103132</name>
</gene>
<dbReference type="GO" id="GO:0005886">
    <property type="term" value="C:plasma membrane"/>
    <property type="evidence" value="ECO:0007669"/>
    <property type="project" value="UniProtKB-SubCell"/>
</dbReference>
<keyword evidence="5 6" id="KW-0472">Membrane</keyword>
<feature type="domain" description="ABC3 transporter permease C-terminal" evidence="7">
    <location>
        <begin position="724"/>
        <end position="830"/>
    </location>
</feature>
<dbReference type="Proteomes" id="UP000198539">
    <property type="component" value="Unassembled WGS sequence"/>
</dbReference>
<evidence type="ECO:0000313" key="10">
    <source>
        <dbReference type="Proteomes" id="UP000198539"/>
    </source>
</evidence>
<feature type="transmembrane region" description="Helical" evidence="6">
    <location>
        <begin position="428"/>
        <end position="454"/>
    </location>
</feature>
<feature type="transmembrane region" description="Helical" evidence="6">
    <location>
        <begin position="308"/>
        <end position="341"/>
    </location>
</feature>
<protein>
    <submittedName>
        <fullName evidence="9">Putative ABC transport system permease protein</fullName>
    </submittedName>
</protein>
<evidence type="ECO:0000259" key="8">
    <source>
        <dbReference type="Pfam" id="PF12704"/>
    </source>
</evidence>
<dbReference type="EMBL" id="FNOM01000003">
    <property type="protein sequence ID" value="SDW70155.1"/>
    <property type="molecule type" value="Genomic_DNA"/>
</dbReference>
<dbReference type="RefSeq" id="WP_092886535.1">
    <property type="nucleotide sequence ID" value="NZ_CP061498.1"/>
</dbReference>
<feature type="transmembrane region" description="Helical" evidence="6">
    <location>
        <begin position="763"/>
        <end position="794"/>
    </location>
</feature>
<feature type="transmembrane region" description="Helical" evidence="6">
    <location>
        <begin position="722"/>
        <end position="742"/>
    </location>
</feature>
<evidence type="ECO:0000259" key="7">
    <source>
        <dbReference type="Pfam" id="PF02687"/>
    </source>
</evidence>
<dbReference type="OrthoDB" id="9775544at2"/>
<dbReference type="InterPro" id="IPR003838">
    <property type="entry name" value="ABC3_permease_C"/>
</dbReference>
<feature type="transmembrane region" description="Helical" evidence="6">
    <location>
        <begin position="361"/>
        <end position="378"/>
    </location>
</feature>
<name>A0A1H2VPA2_9RHOB</name>
<keyword evidence="3 6" id="KW-0812">Transmembrane</keyword>
<keyword evidence="2" id="KW-1003">Cell membrane</keyword>
<feature type="transmembrane region" description="Helical" evidence="6">
    <location>
        <begin position="21"/>
        <end position="41"/>
    </location>
</feature>
<dbReference type="STRING" id="564137.SAMN04488238_103132"/>
<dbReference type="PANTHER" id="PTHR30287:SF1">
    <property type="entry name" value="INNER MEMBRANE PROTEIN"/>
    <property type="match status" value="1"/>
</dbReference>
<organism evidence="9 10">
    <name type="scientific">Roseicitreum antarcticum</name>
    <dbReference type="NCBI Taxonomy" id="564137"/>
    <lineage>
        <taxon>Bacteria</taxon>
        <taxon>Pseudomonadati</taxon>
        <taxon>Pseudomonadota</taxon>
        <taxon>Alphaproteobacteria</taxon>
        <taxon>Rhodobacterales</taxon>
        <taxon>Paracoccaceae</taxon>
        <taxon>Roseicitreum</taxon>
    </lineage>
</organism>
<feature type="domain" description="ABC3 transporter permease C-terminal" evidence="7">
    <location>
        <begin position="267"/>
        <end position="379"/>
    </location>
</feature>
<proteinExistence type="predicted"/>
<sequence>MNLMVAARIARRELRGGLKGFWIFLACLTLGVGAIAAVGTVRAAIESGLEREGAALLGGDAELRLTYRFADPDERAWMDANALAVSEIVDFRSMAVSGSGDTAERSVTQVKGVDTAYPLIGTALLEPDIPLADALEGTGDLPGAVMAPLLADRLGLSVGDTFRLGVQDFVLSAVLMREPDGAGASFGFGPRTLVRTEALANSELLGPGTLYESNYRLMLPPGIDLDAARAEALAALDGNGVRWRDSRNGAPGVSRFVERIGSFLVLVGLAGLAVGGVGVSAAVRAYLDGKTNTIATLKTLGATSGTIFAVYFIQIGLLTAVGVVLGMALGAALPLAVAPLIEANLPLPVAFTLHPAPLLEAAFYGVLTALLFTLWPLARTEQVRAAAIFRGMGNEGAGLPRLPYLALMALALVALVGAAAFWSGVPQLALASAVGILGALAVLSVAAVIIRFAARRGSRATWVRGHTALRLALGAVGGPREGAMAVILSLGLGLTVLAAVGQIDANLRNAIASDLPDRAPSYFFVDIQSSQLEGFMDRVENDPMVSDVETAPMLRGVVTAINGQNPREMGLDHWVLRGDRGLTYAATQAEGVTLTEGTWWPEDYDGPPLLSFGAEEGAELGLSIGDAITVNVLGRDITAEIANFREVDFSTGGIGFVMTMTPDALSAAPHTHIATVYAEAEAEGAILRDLATAYPNITAIRVAEAAARVAEALTAIAAATSYAAGATLLTGFMVLIGAAAAGERARVFEAAVMKTIGATRASILASFALRSALMGAAAGGVAIAAGALGSWAVITFVMETTYRFEPVSAIAIVVGGVVATLIAGLGFALRPLAARPAQVLRAQD</sequence>
<feature type="transmembrane region" description="Helical" evidence="6">
    <location>
        <begin position="399"/>
        <end position="422"/>
    </location>
</feature>
<dbReference type="InterPro" id="IPR038766">
    <property type="entry name" value="Membrane_comp_ABC_pdt"/>
</dbReference>